<sequence length="1487" mass="157792">MAGVAEAAPIRVPAQRASRVPAPLTADTALQASSGRSNPLFPPARRQSVRLALVEPRRAALIVDRLFGPVEEFVTAAVILGLAIKTGQTPPHIAATHTPLAGPMVSHQNDTTSPALQGSATAAAALPLAASISSPHLVTGSATLDLAISLLFSLATWVKQHLDMTTILVALLAVNVILLVIPHDVKKNIKTSWDLFWPPWQDRTPATTSTPHHPDDSTVSRETKIPEARSSVAVAEKKMREASVAVATPEKKMREAKSEPSASRSRGLEASGTDSAKAAADVSAQAKAPSVSAEQQAIIAKEMERVKREMAKIKADETMGEEEKVMQLKVLDGKRQKLKAKLASGQPGPEKSGDTSVLPERSRAVDAGSSDQQQLEKLKVKMAAVQADSRLSEEQKAAKMSQYEKMKRQLKGKGKEAPRPVSTPGQSTASRDHCGGITSDQVTTRSSEGGKGATAPPSPDPEEQKQLERLKAKMVAVKADTTLSDEERTKKLAELDSGRRKLKVAQQASAPATAAPQAATASAKPNALPSPEQQKQLEKLKGRMAAVKADTGLSESERASRLRDLQNEREKLKLAVPVAVTDASAESIPSTPTPTAVTGLPSDSDSSPPPDDDLMAGETRQLKSVLKKSKKKPRQKKNIHHNYFMTMRGWRPALVPFPHGLHPKPQEPRNTLWWGNVPKDADHIMATPKIPKEPEALRAGEEADSGPAGVPGEKGDKKLEPSVEDGRKVLEKVDGKIPPVTGDKEAKKVGDVSRGEDKGKVASADRDGRSKEGEDKSSEESKVRAAQKAKEEAKAAAKAKEEKGRAAVPALPTIQMPPAVDPKVQKATWVTQGMLCTLLFFVHEQLAFVVLGFFVWKHVQESKARAEAMALFSEATAKAAAAVPQAVSARTAQSTRPAISRGQEANPAASEKAAFNSESTNTTKIAIKSEDPNRRVRELSAQESADKAAPEGLKSGPTPSASKVSTTIADSNEKTPHVAAAARETESSSVKPTEREVKKGKTKEAIDGALDDHTAVPVPEGAKRPVRRVKDSTACADTPAKLSEMSPDVRAKYERKVAGRKEEGASPPVLGEGGDSKSKAKSTGQERDESAGSSPAPTAGARTKEGTADPNSQQVSGEKGAGGRALKTAPRLETTTRSEKASSAGETKDHSSSASSLPKRSKAEGAQSIQPSPASTEEEARKIAEKAKAARREDRLRQASERGSEKMVSQKSGREQPRREVETAGRLSPGPAARAVESATAKGREGSGSGEKRTKDRRSGGRGVTTSGNEDATVSRGLLVEVDRSSTPSVDGDTAPTPKAEKRDARVGKAPVTPTAEKDGRAAVEKLKDERRSQLLRSRPAVVEQKVKPPLPSPADQDLSPTSVYSQMTELGSEQPSPPDPTPKLTKDVVAARQALAAGDGVRTTRRSSSVGSYGVIRFDGGKEQIPDPPRTAPIGKAPAASTEPDKAKAKRSARDRVDDTRASAGGGNRGWEGEEGDRAVWRQGCF</sequence>
<evidence type="ECO:0000313" key="2">
    <source>
        <dbReference type="EMBL" id="KAI9632347.1"/>
    </source>
</evidence>
<dbReference type="RefSeq" id="XP_052942124.1">
    <property type="nucleotide sequence ID" value="XM_053087992.1"/>
</dbReference>
<feature type="compositionally biased region" description="Basic and acidic residues" evidence="1">
    <location>
        <begin position="1316"/>
        <end position="1333"/>
    </location>
</feature>
<feature type="compositionally biased region" description="Polar residues" evidence="1">
    <location>
        <begin position="587"/>
        <end position="596"/>
    </location>
</feature>
<feature type="compositionally biased region" description="Low complexity" evidence="1">
    <location>
        <begin position="505"/>
        <end position="523"/>
    </location>
</feature>
<evidence type="ECO:0000256" key="1">
    <source>
        <dbReference type="SAM" id="MobiDB-lite"/>
    </source>
</evidence>
<proteinExistence type="predicted"/>
<name>A0AA38H224_9TREE</name>
<feature type="compositionally biased region" description="Basic and acidic residues" evidence="1">
    <location>
        <begin position="927"/>
        <end position="949"/>
    </location>
</feature>
<reference evidence="2" key="1">
    <citation type="journal article" date="2022" name="G3 (Bethesda)">
        <title>High quality genome of the basidiomycete yeast Dioszegia hungarica PDD-24b-2 isolated from cloud water.</title>
        <authorList>
            <person name="Jarrige D."/>
            <person name="Haridas S."/>
            <person name="Bleykasten-Grosshans C."/>
            <person name="Joly M."/>
            <person name="Nadalig T."/>
            <person name="Sancelme M."/>
            <person name="Vuilleumier S."/>
            <person name="Grigoriev I.V."/>
            <person name="Amato P."/>
            <person name="Bringel F."/>
        </authorList>
    </citation>
    <scope>NUCLEOTIDE SEQUENCE</scope>
    <source>
        <strain evidence="2">PDD-24b-2</strain>
    </source>
</reference>
<feature type="compositionally biased region" description="Polar residues" evidence="1">
    <location>
        <begin position="957"/>
        <end position="970"/>
    </location>
</feature>
<accession>A0AA38H224</accession>
<feature type="compositionally biased region" description="Polar residues" evidence="1">
    <location>
        <begin position="1359"/>
        <end position="1375"/>
    </location>
</feature>
<feature type="compositionally biased region" description="Basic and acidic residues" evidence="1">
    <location>
        <begin position="212"/>
        <end position="227"/>
    </location>
</feature>
<feature type="compositionally biased region" description="Basic and acidic residues" evidence="1">
    <location>
        <begin position="742"/>
        <end position="805"/>
    </location>
</feature>
<feature type="compositionally biased region" description="Basic and acidic residues" evidence="1">
    <location>
        <begin position="1212"/>
        <end position="1223"/>
    </location>
</feature>
<feature type="compositionally biased region" description="Basic and acidic residues" evidence="1">
    <location>
        <begin position="1178"/>
        <end position="1205"/>
    </location>
</feature>
<feature type="compositionally biased region" description="Polar residues" evidence="1">
    <location>
        <begin position="438"/>
        <end position="447"/>
    </location>
</feature>
<organism evidence="2 3">
    <name type="scientific">Dioszegia hungarica</name>
    <dbReference type="NCBI Taxonomy" id="4972"/>
    <lineage>
        <taxon>Eukaryota</taxon>
        <taxon>Fungi</taxon>
        <taxon>Dikarya</taxon>
        <taxon>Basidiomycota</taxon>
        <taxon>Agaricomycotina</taxon>
        <taxon>Tremellomycetes</taxon>
        <taxon>Tremellales</taxon>
        <taxon>Bulleribasidiaceae</taxon>
        <taxon>Dioszegia</taxon>
    </lineage>
</organism>
<dbReference type="GeneID" id="77727197"/>
<dbReference type="EMBL" id="JAKWFO010000014">
    <property type="protein sequence ID" value="KAI9632347.1"/>
    <property type="molecule type" value="Genomic_DNA"/>
</dbReference>
<feature type="compositionally biased region" description="Low complexity" evidence="1">
    <location>
        <begin position="1091"/>
        <end position="1101"/>
    </location>
</feature>
<feature type="compositionally biased region" description="Basic and acidic residues" evidence="1">
    <location>
        <begin position="249"/>
        <end position="258"/>
    </location>
</feature>
<feature type="compositionally biased region" description="Basic residues" evidence="1">
    <location>
        <begin position="625"/>
        <end position="640"/>
    </location>
</feature>
<feature type="compositionally biased region" description="Basic and acidic residues" evidence="1">
    <location>
        <begin position="1444"/>
        <end position="1462"/>
    </location>
</feature>
<dbReference type="Proteomes" id="UP001164286">
    <property type="component" value="Unassembled WGS sequence"/>
</dbReference>
<feature type="region of interest" description="Disordered" evidence="1">
    <location>
        <begin position="580"/>
        <end position="640"/>
    </location>
</feature>
<feature type="compositionally biased region" description="Basic and acidic residues" evidence="1">
    <location>
        <begin position="390"/>
        <end position="418"/>
    </location>
</feature>
<protein>
    <submittedName>
        <fullName evidence="2">Uncharacterized protein</fullName>
    </submittedName>
</protein>
<feature type="compositionally biased region" description="Basic and acidic residues" evidence="1">
    <location>
        <begin position="992"/>
        <end position="1014"/>
    </location>
</feature>
<keyword evidence="3" id="KW-1185">Reference proteome</keyword>
<feature type="compositionally biased region" description="Basic and acidic residues" evidence="1">
    <location>
        <begin position="713"/>
        <end position="735"/>
    </location>
</feature>
<feature type="region of interest" description="Disordered" evidence="1">
    <location>
        <begin position="890"/>
        <end position="1487"/>
    </location>
</feature>
<feature type="compositionally biased region" description="Basic and acidic residues" evidence="1">
    <location>
        <begin position="1047"/>
        <end position="1064"/>
    </location>
</feature>
<feature type="region of interest" description="Disordered" evidence="1">
    <location>
        <begin position="205"/>
        <end position="277"/>
    </location>
</feature>
<feature type="compositionally biased region" description="Low complexity" evidence="1">
    <location>
        <begin position="1407"/>
        <end position="1416"/>
    </location>
</feature>
<feature type="compositionally biased region" description="Basic and acidic residues" evidence="1">
    <location>
        <begin position="462"/>
        <end position="471"/>
    </location>
</feature>
<feature type="region of interest" description="Disordered" evidence="1">
    <location>
        <begin position="698"/>
        <end position="805"/>
    </location>
</feature>
<gene>
    <name evidence="2" type="ORF">MKK02DRAFT_30183</name>
</gene>
<feature type="compositionally biased region" description="Basic and acidic residues" evidence="1">
    <location>
        <begin position="1242"/>
        <end position="1259"/>
    </location>
</feature>
<feature type="compositionally biased region" description="Basic and acidic residues" evidence="1">
    <location>
        <begin position="485"/>
        <end position="499"/>
    </location>
</feature>
<feature type="region of interest" description="Disordered" evidence="1">
    <location>
        <begin position="332"/>
        <end position="567"/>
    </location>
</feature>
<evidence type="ECO:0000313" key="3">
    <source>
        <dbReference type="Proteomes" id="UP001164286"/>
    </source>
</evidence>
<comment type="caution">
    <text evidence="2">The sequence shown here is derived from an EMBL/GenBank/DDBJ whole genome shotgun (WGS) entry which is preliminary data.</text>
</comment>
<feature type="compositionally biased region" description="Basic and acidic residues" evidence="1">
    <location>
        <begin position="1074"/>
        <end position="1090"/>
    </location>
</feature>
<feature type="compositionally biased region" description="Basic and acidic residues" evidence="1">
    <location>
        <begin position="1134"/>
        <end position="1151"/>
    </location>
</feature>
<feature type="compositionally biased region" description="Basic and acidic residues" evidence="1">
    <location>
        <begin position="555"/>
        <end position="567"/>
    </location>
</feature>